<evidence type="ECO:0000256" key="5">
    <source>
        <dbReference type="ARBA" id="ARBA00022989"/>
    </source>
</evidence>
<dbReference type="Pfam" id="PF05977">
    <property type="entry name" value="MFS_3"/>
    <property type="match status" value="1"/>
</dbReference>
<dbReference type="GO" id="GO:0022857">
    <property type="term" value="F:transmembrane transporter activity"/>
    <property type="evidence" value="ECO:0007669"/>
    <property type="project" value="InterPro"/>
</dbReference>
<comment type="subcellular location">
    <subcellularLocation>
        <location evidence="1">Cell membrane</location>
        <topology evidence="1">Multi-pass membrane protein</topology>
    </subcellularLocation>
</comment>
<keyword evidence="5 7" id="KW-1133">Transmembrane helix</keyword>
<accession>A0A840W1F4</accession>
<sequence length="447" mass="47348">MSDTATTARPRLGRDYWKLLSATGMTNLGDGLMTVAVVWLASALTRDPLLIALVALTTRLPWLLFSLPAGVITDRFDRRLLVAWMDVGRFVVVAAFGVLVLVAEDGLPTPEQLASGEGAPASATLLLIGLYVMSFLVGCAEVVRDNAAQTLLPAVVDQRLLEKANGRLWGVEVTTNQFVGPPLAGVLIGLALTVPFLFNAGLLAVSAALLFTLAGTYRPRGAEAGTGRIAWRAEIGTGFRWLWSHPVLRALALLLGALNLASAMAFPLMVLYTQDVLGLFEGWQFGLILTGAAAGALGGSLLAERIIAALGEGRCLLGSIVVLGLGFAVLGALPVTPVVWLSGVVSGVAIVVWNVITVSLRQRIIPDHLLGRVNSVYRFFGWGTLSVGTLLGGLLVAGLEPALGREWALRLPFLLAGAVHLPLLLFAWSRVNGEKMTQARAEALERT</sequence>
<evidence type="ECO:0000256" key="1">
    <source>
        <dbReference type="ARBA" id="ARBA00004651"/>
    </source>
</evidence>
<evidence type="ECO:0000256" key="4">
    <source>
        <dbReference type="ARBA" id="ARBA00022692"/>
    </source>
</evidence>
<evidence type="ECO:0000256" key="2">
    <source>
        <dbReference type="ARBA" id="ARBA00022448"/>
    </source>
</evidence>
<dbReference type="PANTHER" id="PTHR23513:SF11">
    <property type="entry name" value="STAPHYLOFERRIN A TRANSPORTER"/>
    <property type="match status" value="1"/>
</dbReference>
<evidence type="ECO:0000313" key="10">
    <source>
        <dbReference type="Proteomes" id="UP000579647"/>
    </source>
</evidence>
<dbReference type="GO" id="GO:0005886">
    <property type="term" value="C:plasma membrane"/>
    <property type="evidence" value="ECO:0007669"/>
    <property type="project" value="UniProtKB-SubCell"/>
</dbReference>
<dbReference type="RefSeq" id="WP_184364226.1">
    <property type="nucleotide sequence ID" value="NZ_BAAAKM010000086.1"/>
</dbReference>
<dbReference type="InterPro" id="IPR010290">
    <property type="entry name" value="TM_effector"/>
</dbReference>
<keyword evidence="6 7" id="KW-0472">Membrane</keyword>
<dbReference type="PROSITE" id="PS50850">
    <property type="entry name" value="MFS"/>
    <property type="match status" value="1"/>
</dbReference>
<feature type="transmembrane region" description="Helical" evidence="7">
    <location>
        <begin position="411"/>
        <end position="428"/>
    </location>
</feature>
<evidence type="ECO:0000256" key="6">
    <source>
        <dbReference type="ARBA" id="ARBA00023136"/>
    </source>
</evidence>
<dbReference type="Gene3D" id="1.20.1250.20">
    <property type="entry name" value="MFS general substrate transporter like domains"/>
    <property type="match status" value="1"/>
</dbReference>
<feature type="transmembrane region" description="Helical" evidence="7">
    <location>
        <begin position="123"/>
        <end position="143"/>
    </location>
</feature>
<dbReference type="SUPFAM" id="SSF103473">
    <property type="entry name" value="MFS general substrate transporter"/>
    <property type="match status" value="1"/>
</dbReference>
<dbReference type="PANTHER" id="PTHR23513">
    <property type="entry name" value="INTEGRAL MEMBRANE EFFLUX PROTEIN-RELATED"/>
    <property type="match status" value="1"/>
</dbReference>
<evidence type="ECO:0000313" key="9">
    <source>
        <dbReference type="EMBL" id="MBB5490660.1"/>
    </source>
</evidence>
<dbReference type="InterPro" id="IPR020846">
    <property type="entry name" value="MFS_dom"/>
</dbReference>
<feature type="transmembrane region" description="Helical" evidence="7">
    <location>
        <begin position="339"/>
        <end position="358"/>
    </location>
</feature>
<feature type="transmembrane region" description="Helical" evidence="7">
    <location>
        <begin position="283"/>
        <end position="303"/>
    </location>
</feature>
<organism evidence="9 10">
    <name type="scientific">Nocardiopsis metallicus</name>
    <dbReference type="NCBI Taxonomy" id="179819"/>
    <lineage>
        <taxon>Bacteria</taxon>
        <taxon>Bacillati</taxon>
        <taxon>Actinomycetota</taxon>
        <taxon>Actinomycetes</taxon>
        <taxon>Streptosporangiales</taxon>
        <taxon>Nocardiopsidaceae</taxon>
        <taxon>Nocardiopsis</taxon>
    </lineage>
</organism>
<reference evidence="9 10" key="1">
    <citation type="submission" date="2020-08" db="EMBL/GenBank/DDBJ databases">
        <title>Sequencing the genomes of 1000 actinobacteria strains.</title>
        <authorList>
            <person name="Klenk H.-P."/>
        </authorList>
    </citation>
    <scope>NUCLEOTIDE SEQUENCE [LARGE SCALE GENOMIC DNA]</scope>
    <source>
        <strain evidence="9 10">DSM 44598</strain>
    </source>
</reference>
<keyword evidence="4 7" id="KW-0812">Transmembrane</keyword>
<keyword evidence="2" id="KW-0813">Transport</keyword>
<evidence type="ECO:0000259" key="8">
    <source>
        <dbReference type="PROSITE" id="PS50850"/>
    </source>
</evidence>
<feature type="transmembrane region" description="Helical" evidence="7">
    <location>
        <begin position="315"/>
        <end position="333"/>
    </location>
</feature>
<keyword evidence="10" id="KW-1185">Reference proteome</keyword>
<dbReference type="AlphaFoldDB" id="A0A840W1F4"/>
<evidence type="ECO:0000256" key="7">
    <source>
        <dbReference type="SAM" id="Phobius"/>
    </source>
</evidence>
<dbReference type="Proteomes" id="UP000579647">
    <property type="component" value="Unassembled WGS sequence"/>
</dbReference>
<protein>
    <submittedName>
        <fullName evidence="9">MFS family permease</fullName>
    </submittedName>
</protein>
<feature type="transmembrane region" description="Helical" evidence="7">
    <location>
        <begin position="183"/>
        <end position="211"/>
    </location>
</feature>
<feature type="domain" description="Major facilitator superfamily (MFS) profile" evidence="8">
    <location>
        <begin position="245"/>
        <end position="447"/>
    </location>
</feature>
<feature type="transmembrane region" description="Helical" evidence="7">
    <location>
        <begin position="379"/>
        <end position="399"/>
    </location>
</feature>
<dbReference type="CDD" id="cd06173">
    <property type="entry name" value="MFS_MefA_like"/>
    <property type="match status" value="1"/>
</dbReference>
<gene>
    <name evidence="9" type="ORF">HNR07_001797</name>
</gene>
<name>A0A840W1F4_9ACTN</name>
<keyword evidence="3" id="KW-1003">Cell membrane</keyword>
<evidence type="ECO:0000256" key="3">
    <source>
        <dbReference type="ARBA" id="ARBA00022475"/>
    </source>
</evidence>
<proteinExistence type="predicted"/>
<feature type="transmembrane region" description="Helical" evidence="7">
    <location>
        <begin position="20"/>
        <end position="42"/>
    </location>
</feature>
<feature type="transmembrane region" description="Helical" evidence="7">
    <location>
        <begin position="250"/>
        <end position="271"/>
    </location>
</feature>
<feature type="transmembrane region" description="Helical" evidence="7">
    <location>
        <begin position="49"/>
        <end position="69"/>
    </location>
</feature>
<dbReference type="InterPro" id="IPR036259">
    <property type="entry name" value="MFS_trans_sf"/>
</dbReference>
<feature type="transmembrane region" description="Helical" evidence="7">
    <location>
        <begin position="81"/>
        <end position="102"/>
    </location>
</feature>
<comment type="caution">
    <text evidence="9">The sequence shown here is derived from an EMBL/GenBank/DDBJ whole genome shotgun (WGS) entry which is preliminary data.</text>
</comment>
<dbReference type="EMBL" id="JACHDO010000001">
    <property type="protein sequence ID" value="MBB5490660.1"/>
    <property type="molecule type" value="Genomic_DNA"/>
</dbReference>